<organism evidence="5 6">
    <name type="scientific">Cyclotella cryptica</name>
    <dbReference type="NCBI Taxonomy" id="29204"/>
    <lineage>
        <taxon>Eukaryota</taxon>
        <taxon>Sar</taxon>
        <taxon>Stramenopiles</taxon>
        <taxon>Ochrophyta</taxon>
        <taxon>Bacillariophyta</taxon>
        <taxon>Coscinodiscophyceae</taxon>
        <taxon>Thalassiosirophycidae</taxon>
        <taxon>Stephanodiscales</taxon>
        <taxon>Stephanodiscaceae</taxon>
        <taxon>Cyclotella</taxon>
    </lineage>
</organism>
<dbReference type="Gene3D" id="3.40.50.1820">
    <property type="entry name" value="alpha/beta hydrolase"/>
    <property type="match status" value="1"/>
</dbReference>
<evidence type="ECO:0000256" key="2">
    <source>
        <dbReference type="ARBA" id="ARBA00022801"/>
    </source>
</evidence>
<dbReference type="Proteomes" id="UP001516023">
    <property type="component" value="Unassembled WGS sequence"/>
</dbReference>
<evidence type="ECO:0000256" key="1">
    <source>
        <dbReference type="ARBA" id="ARBA00010515"/>
    </source>
</evidence>
<keyword evidence="2" id="KW-0378">Hydrolase</keyword>
<dbReference type="AlphaFoldDB" id="A0ABD3R0C6"/>
<dbReference type="EMBL" id="JABMIG020000001">
    <property type="protein sequence ID" value="KAL3805777.1"/>
    <property type="molecule type" value="Genomic_DNA"/>
</dbReference>
<dbReference type="InterPro" id="IPR033140">
    <property type="entry name" value="Lipase_GDXG_put_SER_AS"/>
</dbReference>
<comment type="similarity">
    <text evidence="1">Belongs to the 'GDXG' lipolytic enzyme family.</text>
</comment>
<dbReference type="InterPro" id="IPR029058">
    <property type="entry name" value="AB_hydrolase_fold"/>
</dbReference>
<dbReference type="InterPro" id="IPR013094">
    <property type="entry name" value="AB_hydrolase_3"/>
</dbReference>
<accession>A0ABD3R0C6</accession>
<dbReference type="Pfam" id="PF07859">
    <property type="entry name" value="Abhydrolase_3"/>
    <property type="match status" value="1"/>
</dbReference>
<dbReference type="GO" id="GO:0016787">
    <property type="term" value="F:hydrolase activity"/>
    <property type="evidence" value="ECO:0007669"/>
    <property type="project" value="UniProtKB-KW"/>
</dbReference>
<sequence length="358" mass="39963">MPQETEILDGVVNSTNDEMASNTAVTLYDSNYWCDRLHPDFQFIARMPQMNLDSWFKTTLFSTVTKIIPLPRIPPNITKENVAGIGVYFSTKSDSRKKRVPAAVLWIHGGGRIVGSPYGHIETSSCLKICEDLNVPVLAAYYRLAPKHPFPAALDDLTKAYIWLSSHLESRRTDEDQDEQIRIALAGDSAGGGLAAELCQKLLDESDGTGRPTPLPVAQLLIYPMLDDRTCVDTQYDCLPPHLLWNNKSNMYGWSSYLGQKNKPGDDTLPDYASASRRKDLSNLPPAYIVCGDLDLFLGECRDYAQRLREHGVHVEYEEIIGGVHGMLSIGDGKDPVIKLWKSFQSFGEKYLSLADEC</sequence>
<dbReference type="SUPFAM" id="SSF53474">
    <property type="entry name" value="alpha/beta-Hydrolases"/>
    <property type="match status" value="1"/>
</dbReference>
<evidence type="ECO:0000313" key="5">
    <source>
        <dbReference type="EMBL" id="KAL3805777.1"/>
    </source>
</evidence>
<feature type="active site" evidence="3">
    <location>
        <position position="189"/>
    </location>
</feature>
<evidence type="ECO:0000259" key="4">
    <source>
        <dbReference type="Pfam" id="PF07859"/>
    </source>
</evidence>
<name>A0ABD3R0C6_9STRA</name>
<proteinExistence type="inferred from homology"/>
<feature type="domain" description="Alpha/beta hydrolase fold-3" evidence="4">
    <location>
        <begin position="104"/>
        <end position="328"/>
    </location>
</feature>
<dbReference type="PANTHER" id="PTHR48081:SF8">
    <property type="entry name" value="ALPHA_BETA HYDROLASE FOLD-3 DOMAIN-CONTAINING PROTEIN-RELATED"/>
    <property type="match status" value="1"/>
</dbReference>
<dbReference type="PROSITE" id="PS01174">
    <property type="entry name" value="LIPASE_GDXG_SER"/>
    <property type="match status" value="1"/>
</dbReference>
<reference evidence="5 6" key="1">
    <citation type="journal article" date="2020" name="G3 (Bethesda)">
        <title>Improved Reference Genome for Cyclotella cryptica CCMP332, a Model for Cell Wall Morphogenesis, Salinity Adaptation, and Lipid Production in Diatoms (Bacillariophyta).</title>
        <authorList>
            <person name="Roberts W.R."/>
            <person name="Downey K.M."/>
            <person name="Ruck E.C."/>
            <person name="Traller J.C."/>
            <person name="Alverson A.J."/>
        </authorList>
    </citation>
    <scope>NUCLEOTIDE SEQUENCE [LARGE SCALE GENOMIC DNA]</scope>
    <source>
        <strain evidence="5 6">CCMP332</strain>
    </source>
</reference>
<protein>
    <recommendedName>
        <fullName evidence="4">Alpha/beta hydrolase fold-3 domain-containing protein</fullName>
    </recommendedName>
</protein>
<evidence type="ECO:0000256" key="3">
    <source>
        <dbReference type="PROSITE-ProRule" id="PRU10038"/>
    </source>
</evidence>
<gene>
    <name evidence="5" type="ORF">HJC23_007738</name>
</gene>
<keyword evidence="6" id="KW-1185">Reference proteome</keyword>
<evidence type="ECO:0000313" key="6">
    <source>
        <dbReference type="Proteomes" id="UP001516023"/>
    </source>
</evidence>
<dbReference type="InterPro" id="IPR050300">
    <property type="entry name" value="GDXG_lipolytic_enzyme"/>
</dbReference>
<comment type="caution">
    <text evidence="5">The sequence shown here is derived from an EMBL/GenBank/DDBJ whole genome shotgun (WGS) entry which is preliminary data.</text>
</comment>
<dbReference type="PANTHER" id="PTHR48081">
    <property type="entry name" value="AB HYDROLASE SUPERFAMILY PROTEIN C4A8.06C"/>
    <property type="match status" value="1"/>
</dbReference>